<comment type="caution">
    <text evidence="5">The sequence shown here is derived from an EMBL/GenBank/DDBJ whole genome shotgun (WGS) entry which is preliminary data.</text>
</comment>
<reference evidence="5" key="2">
    <citation type="submission" date="2020-09" db="EMBL/GenBank/DDBJ databases">
        <authorList>
            <person name="Sun Q."/>
            <person name="Zhou Y."/>
        </authorList>
    </citation>
    <scope>NUCLEOTIDE SEQUENCE</scope>
    <source>
        <strain evidence="5">CGMCC 4.7430</strain>
    </source>
</reference>
<dbReference type="InterPro" id="IPR029058">
    <property type="entry name" value="AB_hydrolase_fold"/>
</dbReference>
<organism evidence="5 6">
    <name type="scientific">Nonomuraea glycinis</name>
    <dbReference type="NCBI Taxonomy" id="2047744"/>
    <lineage>
        <taxon>Bacteria</taxon>
        <taxon>Bacillati</taxon>
        <taxon>Actinomycetota</taxon>
        <taxon>Actinomycetes</taxon>
        <taxon>Streptosporangiales</taxon>
        <taxon>Streptosporangiaceae</taxon>
        <taxon>Nonomuraea</taxon>
    </lineage>
</organism>
<dbReference type="SUPFAM" id="SSF53474">
    <property type="entry name" value="alpha/beta-Hydrolases"/>
    <property type="match status" value="1"/>
</dbReference>
<evidence type="ECO:0000256" key="1">
    <source>
        <dbReference type="ARBA" id="ARBA00010088"/>
    </source>
</evidence>
<evidence type="ECO:0000256" key="3">
    <source>
        <dbReference type="ARBA" id="ARBA00022801"/>
    </source>
</evidence>
<dbReference type="Proteomes" id="UP000660745">
    <property type="component" value="Unassembled WGS sequence"/>
</dbReference>
<keyword evidence="6" id="KW-1185">Reference proteome</keyword>
<dbReference type="PANTHER" id="PTHR43248:SF29">
    <property type="entry name" value="TRIPEPTIDYL AMINOPEPTIDASE"/>
    <property type="match status" value="1"/>
</dbReference>
<reference evidence="5" key="1">
    <citation type="journal article" date="2014" name="Int. J. Syst. Evol. Microbiol.">
        <title>Complete genome sequence of Corynebacterium casei LMG S-19264T (=DSM 44701T), isolated from a smear-ripened cheese.</title>
        <authorList>
            <consortium name="US DOE Joint Genome Institute (JGI-PGF)"/>
            <person name="Walter F."/>
            <person name="Albersmeier A."/>
            <person name="Kalinowski J."/>
            <person name="Ruckert C."/>
        </authorList>
    </citation>
    <scope>NUCLEOTIDE SEQUENCE</scope>
    <source>
        <strain evidence="5">CGMCC 4.7430</strain>
    </source>
</reference>
<keyword evidence="3" id="KW-0378">Hydrolase</keyword>
<proteinExistence type="inferred from homology"/>
<feature type="domain" description="AB hydrolase-1" evidence="4">
    <location>
        <begin position="100"/>
        <end position="474"/>
    </location>
</feature>
<sequence length="532" mass="58435">MKRVVGLIAGTAVLVVGVVPIAAAEVARGPAAQSYLAESVRWGPCAQEKQEKESRLTAVPVECATVRVPLDHREPMGHAIKLAINRIKGTASRDGNHLGTLLVNPGGPGASGRTLARYVAAVLPPELKARYDVVGFDPRGVGASQPALRCVDPEVYYRAPRPDAVPRSPSEENVLLSRAAHYASQCGNMWSWLLPHMTTENVARDLDVIRAALGEQKISYLGYSYGTYIGSVYATLFPDRVKRLVLDSSVNPDEVWYEANLKQDRAFEGRHRDFLAWTAGHHKVYGLGNSTRQARFAWYAMRARLHDRPAGGVVGASELDDVFTVAGYSDRIWPELAAAWSAYVRKGDPKPLIAAFDKHGKNDAEDENGYAVYLATQCRDAAWPRDWARWRADMTRMHRRAPFLTWPNAWFNAPCAYWQVGGGTPVAVRGSQQLPPILMLQSRADAATPYLGAVNLRKHFPTARMVVETGGNHGVALGGNRCVDRHLFAYLTDGTMPPHGTRCQALPAPRPTTHMVSGRVAGHERLTEVLTR</sequence>
<dbReference type="RefSeq" id="WP_225278080.1">
    <property type="nucleotide sequence ID" value="NZ_BMNK01000010.1"/>
</dbReference>
<dbReference type="Gene3D" id="3.40.50.1820">
    <property type="entry name" value="alpha/beta hydrolase"/>
    <property type="match status" value="1"/>
</dbReference>
<evidence type="ECO:0000313" key="5">
    <source>
        <dbReference type="EMBL" id="GGP11151.1"/>
    </source>
</evidence>
<dbReference type="InterPro" id="IPR051601">
    <property type="entry name" value="Serine_prot/Carboxylest_S33"/>
</dbReference>
<dbReference type="InterPro" id="IPR000073">
    <property type="entry name" value="AB_hydrolase_1"/>
</dbReference>
<dbReference type="EMBL" id="BMNK01000010">
    <property type="protein sequence ID" value="GGP11151.1"/>
    <property type="molecule type" value="Genomic_DNA"/>
</dbReference>
<name>A0A918A9L0_9ACTN</name>
<dbReference type="PANTHER" id="PTHR43248">
    <property type="entry name" value="2-SUCCINYL-6-HYDROXY-2,4-CYCLOHEXADIENE-1-CARBOXYLATE SYNTHASE"/>
    <property type="match status" value="1"/>
</dbReference>
<keyword evidence="2" id="KW-0732">Signal</keyword>
<accession>A0A918A9L0</accession>
<dbReference type="Pfam" id="PF00561">
    <property type="entry name" value="Abhydrolase_1"/>
    <property type="match status" value="1"/>
</dbReference>
<comment type="similarity">
    <text evidence="1">Belongs to the peptidase S33 family.</text>
</comment>
<dbReference type="GO" id="GO:0016787">
    <property type="term" value="F:hydrolase activity"/>
    <property type="evidence" value="ECO:0007669"/>
    <property type="project" value="UniProtKB-KW"/>
</dbReference>
<dbReference type="AlphaFoldDB" id="A0A918A9L0"/>
<evidence type="ECO:0000259" key="4">
    <source>
        <dbReference type="Pfam" id="PF00561"/>
    </source>
</evidence>
<gene>
    <name evidence="5" type="ORF">GCM10012278_53590</name>
</gene>
<protein>
    <submittedName>
        <fullName evidence="5">Peptidase</fullName>
    </submittedName>
</protein>
<evidence type="ECO:0000256" key="2">
    <source>
        <dbReference type="ARBA" id="ARBA00022729"/>
    </source>
</evidence>
<evidence type="ECO:0000313" key="6">
    <source>
        <dbReference type="Proteomes" id="UP000660745"/>
    </source>
</evidence>